<dbReference type="STRING" id="1095629.A0A0C9YEC4"/>
<comment type="catalytic activity">
    <reaction evidence="1">
        <text>a triacylglycerol + H2O = a diacylglycerol + a fatty acid + H(+)</text>
        <dbReference type="Rhea" id="RHEA:12044"/>
        <dbReference type="ChEBI" id="CHEBI:15377"/>
        <dbReference type="ChEBI" id="CHEBI:15378"/>
        <dbReference type="ChEBI" id="CHEBI:17855"/>
        <dbReference type="ChEBI" id="CHEBI:18035"/>
        <dbReference type="ChEBI" id="CHEBI:28868"/>
        <dbReference type="EC" id="3.1.1.3"/>
    </reaction>
</comment>
<dbReference type="GO" id="GO:0005775">
    <property type="term" value="C:vacuolar lumen"/>
    <property type="evidence" value="ECO:0007669"/>
    <property type="project" value="TreeGrafter"/>
</dbReference>
<dbReference type="PANTHER" id="PTHR47175">
    <property type="entry name" value="LIPASE ATG15-RELATED"/>
    <property type="match status" value="1"/>
</dbReference>
<evidence type="ECO:0000256" key="6">
    <source>
        <dbReference type="ARBA" id="ARBA00013279"/>
    </source>
</evidence>
<dbReference type="OrthoDB" id="58570at2759"/>
<comment type="similarity">
    <text evidence="4">Belongs to the AB hydrolase superfamily. Lipase family.</text>
</comment>
<evidence type="ECO:0000259" key="21">
    <source>
        <dbReference type="Pfam" id="PF01764"/>
    </source>
</evidence>
<accession>A0A0C9YEC4</accession>
<dbReference type="GO" id="GO:0006660">
    <property type="term" value="P:phosphatidylserine catabolic process"/>
    <property type="evidence" value="ECO:0007669"/>
    <property type="project" value="TreeGrafter"/>
</dbReference>
<feature type="chain" id="PRO_5002217475" description="triacylglycerol lipase" evidence="20">
    <location>
        <begin position="18"/>
        <end position="449"/>
    </location>
</feature>
<evidence type="ECO:0000313" key="23">
    <source>
        <dbReference type="Proteomes" id="UP000054477"/>
    </source>
</evidence>
<keyword evidence="15" id="KW-0472">Membrane</keyword>
<keyword evidence="9" id="KW-0378">Hydrolase</keyword>
<evidence type="ECO:0000256" key="18">
    <source>
        <dbReference type="ARBA" id="ARBA00029828"/>
    </source>
</evidence>
<reference evidence="22 23" key="1">
    <citation type="submission" date="2014-04" db="EMBL/GenBank/DDBJ databases">
        <authorList>
            <consortium name="DOE Joint Genome Institute"/>
            <person name="Kuo A."/>
            <person name="Kohler A."/>
            <person name="Nagy L.G."/>
            <person name="Floudas D."/>
            <person name="Copeland A."/>
            <person name="Barry K.W."/>
            <person name="Cichocki N."/>
            <person name="Veneault-Fourrey C."/>
            <person name="LaButti K."/>
            <person name="Lindquist E.A."/>
            <person name="Lipzen A."/>
            <person name="Lundell T."/>
            <person name="Morin E."/>
            <person name="Murat C."/>
            <person name="Sun H."/>
            <person name="Tunlid A."/>
            <person name="Henrissat B."/>
            <person name="Grigoriev I.V."/>
            <person name="Hibbett D.S."/>
            <person name="Martin F."/>
            <person name="Nordberg H.P."/>
            <person name="Cantor M.N."/>
            <person name="Hua S.X."/>
        </authorList>
    </citation>
    <scope>NUCLEOTIDE SEQUENCE [LARGE SCALE GENOMIC DNA]</scope>
    <source>
        <strain evidence="22 23">LaAM-08-1</strain>
    </source>
</reference>
<organism evidence="22 23">
    <name type="scientific">Laccaria amethystina LaAM-08-1</name>
    <dbReference type="NCBI Taxonomy" id="1095629"/>
    <lineage>
        <taxon>Eukaryota</taxon>
        <taxon>Fungi</taxon>
        <taxon>Dikarya</taxon>
        <taxon>Basidiomycota</taxon>
        <taxon>Agaricomycotina</taxon>
        <taxon>Agaricomycetes</taxon>
        <taxon>Agaricomycetidae</taxon>
        <taxon>Agaricales</taxon>
        <taxon>Agaricineae</taxon>
        <taxon>Hydnangiaceae</taxon>
        <taxon>Laccaria</taxon>
    </lineage>
</organism>
<comment type="function">
    <text evidence="17">Lipase which is essential for lysis of subvacuolar cytoplasm to vacuole targeted bodies and intravacuolar autophagic bodies. Involved in the lysis of intravacuolar multivesicular body (MVB) vesicles. The intravacuolar membrane disintegration by ATG15 is critical to life span extension.</text>
</comment>
<name>A0A0C9YEC4_9AGAR</name>
<keyword evidence="23" id="KW-1185">Reference proteome</keyword>
<gene>
    <name evidence="22" type="ORF">K443DRAFT_128246</name>
</gene>
<dbReference type="CDD" id="cd00519">
    <property type="entry name" value="Lipase_3"/>
    <property type="match status" value="1"/>
</dbReference>
<sequence>MLPLQILFIIFLPTAAARRHPPNDLSFPNHHLLQSNAFPVVDTISFTPTAPSSVSPTIPQLKSRSTTVYRPDSLDALHQYRLRSLHHSQSEADQLRWNPTEVQGPDIEDRHTLAQLARMAGNAYALPGQKNWYEIDEAWNMSFPFGWEESEGFRGHVFLSSDNSTIVLSIKGTTLQGPTSKLDKYNDNLLFSCCCARVDFSWIFRTVCDCYAKNWRCDSRCLTDALIQDSLFYSIGVKLVDDLLHIYPGSNVWLVGHSLGGALASLLGATYGLPAVAFESPGERLAANRLHLPLPPPPHSESNLTYSALDHRPIATTHVYHTADPIPQGACTGFNSPCAQAGYALETRCHLGKTIVFDTVGKLGWAVDVRKHVIRDVVLQVLERDEVEWDEDGDEGGYWWPGKRRDKDTKAKKPGPRRGRDVPRAKVEKNCVDCYKWKFGDFKDKPVDL</sequence>
<evidence type="ECO:0000256" key="20">
    <source>
        <dbReference type="SAM" id="SignalP"/>
    </source>
</evidence>
<feature type="domain" description="Fungal lipase-type" evidence="21">
    <location>
        <begin position="240"/>
        <end position="270"/>
    </location>
</feature>
<dbReference type="PANTHER" id="PTHR47175:SF2">
    <property type="entry name" value="LIPASE ATG15-RELATED"/>
    <property type="match status" value="1"/>
</dbReference>
<keyword evidence="16" id="KW-0325">Glycoprotein</keyword>
<keyword evidence="8" id="KW-0967">Endosome</keyword>
<dbReference type="InterPro" id="IPR050805">
    <property type="entry name" value="ATG15_Lipase"/>
</dbReference>
<keyword evidence="20" id="KW-0732">Signal</keyword>
<dbReference type="GO" id="GO:0004806">
    <property type="term" value="F:triacylglycerol lipase activity"/>
    <property type="evidence" value="ECO:0007669"/>
    <property type="project" value="UniProtKB-EC"/>
</dbReference>
<evidence type="ECO:0000256" key="12">
    <source>
        <dbReference type="ARBA" id="ARBA00022989"/>
    </source>
</evidence>
<comment type="subcellular location">
    <subcellularLocation>
        <location evidence="3">Endosome</location>
        <location evidence="3">Multivesicular body membrane</location>
        <topology evidence="3">Single-pass type II membrane protein</topology>
    </subcellularLocation>
    <subcellularLocation>
        <location evidence="2">Prevacuolar compartment membrane</location>
        <topology evidence="2">Single-pass type II membrane protein</topology>
    </subcellularLocation>
</comment>
<evidence type="ECO:0000256" key="8">
    <source>
        <dbReference type="ARBA" id="ARBA00022753"/>
    </source>
</evidence>
<dbReference type="EC" id="3.1.1.3" evidence="6"/>
<dbReference type="Proteomes" id="UP000054477">
    <property type="component" value="Unassembled WGS sequence"/>
</dbReference>
<dbReference type="InterPro" id="IPR029058">
    <property type="entry name" value="AB_hydrolase_fold"/>
</dbReference>
<evidence type="ECO:0000256" key="9">
    <source>
        <dbReference type="ARBA" id="ARBA00022801"/>
    </source>
</evidence>
<keyword evidence="7" id="KW-0812">Transmembrane</keyword>
<evidence type="ECO:0000256" key="5">
    <source>
        <dbReference type="ARBA" id="ARBA00011137"/>
    </source>
</evidence>
<dbReference type="EMBL" id="KN838541">
    <property type="protein sequence ID" value="KIK08797.1"/>
    <property type="molecule type" value="Genomic_DNA"/>
</dbReference>
<keyword evidence="10" id="KW-0442">Lipid degradation</keyword>
<dbReference type="HOGENOM" id="CLU_028295_1_1_1"/>
<proteinExistence type="inferred from homology"/>
<dbReference type="Pfam" id="PF01764">
    <property type="entry name" value="Lipase_3"/>
    <property type="match status" value="1"/>
</dbReference>
<evidence type="ECO:0000256" key="14">
    <source>
        <dbReference type="ARBA" id="ARBA00023098"/>
    </source>
</evidence>
<evidence type="ECO:0000256" key="15">
    <source>
        <dbReference type="ARBA" id="ARBA00023136"/>
    </source>
</evidence>
<keyword evidence="14" id="KW-0443">Lipid metabolism</keyword>
<evidence type="ECO:0000256" key="3">
    <source>
        <dbReference type="ARBA" id="ARBA00004343"/>
    </source>
</evidence>
<evidence type="ECO:0000256" key="16">
    <source>
        <dbReference type="ARBA" id="ARBA00023180"/>
    </source>
</evidence>
<dbReference type="AlphaFoldDB" id="A0A0C9YEC4"/>
<dbReference type="SUPFAM" id="SSF53474">
    <property type="entry name" value="alpha/beta-Hydrolases"/>
    <property type="match status" value="1"/>
</dbReference>
<comment type="subunit">
    <text evidence="5">Binds to both phosphatidylinositol (PI) and phosphatidylinositol 3,5-bisphosphate (PIP2).</text>
</comment>
<keyword evidence="12" id="KW-1133">Transmembrane helix</keyword>
<feature type="signal peptide" evidence="20">
    <location>
        <begin position="1"/>
        <end position="17"/>
    </location>
</feature>
<evidence type="ECO:0000256" key="2">
    <source>
        <dbReference type="ARBA" id="ARBA00004270"/>
    </source>
</evidence>
<dbReference type="GO" id="GO:0032585">
    <property type="term" value="C:multivesicular body membrane"/>
    <property type="evidence" value="ECO:0007669"/>
    <property type="project" value="UniProtKB-SubCell"/>
</dbReference>
<evidence type="ECO:0000256" key="1">
    <source>
        <dbReference type="ARBA" id="ARBA00001024"/>
    </source>
</evidence>
<evidence type="ECO:0000256" key="19">
    <source>
        <dbReference type="SAM" id="MobiDB-lite"/>
    </source>
</evidence>
<dbReference type="GO" id="GO:0034496">
    <property type="term" value="P:multivesicular body membrane disassembly"/>
    <property type="evidence" value="ECO:0007669"/>
    <property type="project" value="TreeGrafter"/>
</dbReference>
<evidence type="ECO:0000256" key="7">
    <source>
        <dbReference type="ARBA" id="ARBA00022692"/>
    </source>
</evidence>
<evidence type="ECO:0000256" key="17">
    <source>
        <dbReference type="ARBA" id="ARBA00024663"/>
    </source>
</evidence>
<evidence type="ECO:0000313" key="22">
    <source>
        <dbReference type="EMBL" id="KIK08797.1"/>
    </source>
</evidence>
<evidence type="ECO:0000256" key="13">
    <source>
        <dbReference type="ARBA" id="ARBA00023006"/>
    </source>
</evidence>
<keyword evidence="13" id="KW-0072">Autophagy</keyword>
<dbReference type="Gene3D" id="3.40.50.1820">
    <property type="entry name" value="alpha/beta hydrolase"/>
    <property type="match status" value="1"/>
</dbReference>
<feature type="region of interest" description="Disordered" evidence="19">
    <location>
        <begin position="398"/>
        <end position="424"/>
    </location>
</feature>
<evidence type="ECO:0000256" key="10">
    <source>
        <dbReference type="ARBA" id="ARBA00022963"/>
    </source>
</evidence>
<keyword evidence="11" id="KW-0735">Signal-anchor</keyword>
<reference evidence="23" key="2">
    <citation type="submission" date="2015-01" db="EMBL/GenBank/DDBJ databases">
        <title>Evolutionary Origins and Diversification of the Mycorrhizal Mutualists.</title>
        <authorList>
            <consortium name="DOE Joint Genome Institute"/>
            <consortium name="Mycorrhizal Genomics Consortium"/>
            <person name="Kohler A."/>
            <person name="Kuo A."/>
            <person name="Nagy L.G."/>
            <person name="Floudas D."/>
            <person name="Copeland A."/>
            <person name="Barry K.W."/>
            <person name="Cichocki N."/>
            <person name="Veneault-Fourrey C."/>
            <person name="LaButti K."/>
            <person name="Lindquist E.A."/>
            <person name="Lipzen A."/>
            <person name="Lundell T."/>
            <person name="Morin E."/>
            <person name="Murat C."/>
            <person name="Riley R."/>
            <person name="Ohm R."/>
            <person name="Sun H."/>
            <person name="Tunlid A."/>
            <person name="Henrissat B."/>
            <person name="Grigoriev I.V."/>
            <person name="Hibbett D.S."/>
            <person name="Martin F."/>
        </authorList>
    </citation>
    <scope>NUCLEOTIDE SEQUENCE [LARGE SCALE GENOMIC DNA]</scope>
    <source>
        <strain evidence="23">LaAM-08-1</strain>
    </source>
</reference>
<dbReference type="GO" id="GO:0046461">
    <property type="term" value="P:neutral lipid catabolic process"/>
    <property type="evidence" value="ECO:0007669"/>
    <property type="project" value="TreeGrafter"/>
</dbReference>
<dbReference type="InterPro" id="IPR002921">
    <property type="entry name" value="Fungal_lipase-type"/>
</dbReference>
<dbReference type="GO" id="GO:0034727">
    <property type="term" value="P:piecemeal microautophagy of the nucleus"/>
    <property type="evidence" value="ECO:0007669"/>
    <property type="project" value="TreeGrafter"/>
</dbReference>
<protein>
    <recommendedName>
        <fullName evidence="6">triacylglycerol lipase</fullName>
        <ecNumber evidence="6">3.1.1.3</ecNumber>
    </recommendedName>
    <alternativeName>
        <fullName evidence="18">Autophagy-related protein 15</fullName>
    </alternativeName>
</protein>
<dbReference type="GO" id="GO:0004620">
    <property type="term" value="F:phospholipase activity"/>
    <property type="evidence" value="ECO:0007669"/>
    <property type="project" value="TreeGrafter"/>
</dbReference>
<evidence type="ECO:0000256" key="4">
    <source>
        <dbReference type="ARBA" id="ARBA00010701"/>
    </source>
</evidence>
<evidence type="ECO:0000256" key="11">
    <source>
        <dbReference type="ARBA" id="ARBA00022968"/>
    </source>
</evidence>